<reference evidence="2 3" key="1">
    <citation type="submission" date="2024-01" db="EMBL/GenBank/DDBJ databases">
        <title>The genomes of 5 underutilized Papilionoideae crops provide insights into root nodulation and disease resistanc.</title>
        <authorList>
            <person name="Yuan L."/>
        </authorList>
    </citation>
    <scope>NUCLEOTIDE SEQUENCE [LARGE SCALE GENOMIC DNA]</scope>
    <source>
        <strain evidence="2">ZHUSHIDOU_FW_LH</strain>
        <tissue evidence="2">Leaf</tissue>
    </source>
</reference>
<dbReference type="InterPro" id="IPR011989">
    <property type="entry name" value="ARM-like"/>
</dbReference>
<name>A0AAN9HP65_CROPI</name>
<dbReference type="EMBL" id="JAYWIO010000008">
    <property type="protein sequence ID" value="KAK7243152.1"/>
    <property type="molecule type" value="Genomic_DNA"/>
</dbReference>
<sequence length="110" mass="12061">MPTIAKLSADGDDAWKDREAAVLALGAIGEGCINGLYPHLSEVDPVVVGGQYDKEFIVCSIDFLSGLAEDDAHPLPMRHATDEELEEQEEEELKIDQEEDAEPEMAHKDP</sequence>
<organism evidence="2 3">
    <name type="scientific">Crotalaria pallida</name>
    <name type="common">Smooth rattlebox</name>
    <name type="synonym">Crotalaria striata</name>
    <dbReference type="NCBI Taxonomy" id="3830"/>
    <lineage>
        <taxon>Eukaryota</taxon>
        <taxon>Viridiplantae</taxon>
        <taxon>Streptophyta</taxon>
        <taxon>Embryophyta</taxon>
        <taxon>Tracheophyta</taxon>
        <taxon>Spermatophyta</taxon>
        <taxon>Magnoliopsida</taxon>
        <taxon>eudicotyledons</taxon>
        <taxon>Gunneridae</taxon>
        <taxon>Pentapetalae</taxon>
        <taxon>rosids</taxon>
        <taxon>fabids</taxon>
        <taxon>Fabales</taxon>
        <taxon>Fabaceae</taxon>
        <taxon>Papilionoideae</taxon>
        <taxon>50 kb inversion clade</taxon>
        <taxon>genistoids sensu lato</taxon>
        <taxon>core genistoids</taxon>
        <taxon>Crotalarieae</taxon>
        <taxon>Crotalaria</taxon>
    </lineage>
</organism>
<evidence type="ECO:0000313" key="3">
    <source>
        <dbReference type="Proteomes" id="UP001372338"/>
    </source>
</evidence>
<dbReference type="SUPFAM" id="SSF48371">
    <property type="entry name" value="ARM repeat"/>
    <property type="match status" value="1"/>
</dbReference>
<keyword evidence="3" id="KW-1185">Reference proteome</keyword>
<accession>A0AAN9HP65</accession>
<evidence type="ECO:0000313" key="2">
    <source>
        <dbReference type="EMBL" id="KAK7243152.1"/>
    </source>
</evidence>
<dbReference type="Proteomes" id="UP001372338">
    <property type="component" value="Unassembled WGS sequence"/>
</dbReference>
<comment type="caution">
    <text evidence="2">The sequence shown here is derived from an EMBL/GenBank/DDBJ whole genome shotgun (WGS) entry which is preliminary data.</text>
</comment>
<gene>
    <name evidence="2" type="ORF">RIF29_37939</name>
</gene>
<proteinExistence type="predicted"/>
<feature type="region of interest" description="Disordered" evidence="1">
    <location>
        <begin position="71"/>
        <end position="110"/>
    </location>
</feature>
<protein>
    <submittedName>
        <fullName evidence="2">Uncharacterized protein</fullName>
    </submittedName>
</protein>
<dbReference type="InterPro" id="IPR016024">
    <property type="entry name" value="ARM-type_fold"/>
</dbReference>
<dbReference type="Gene3D" id="1.25.10.10">
    <property type="entry name" value="Leucine-rich Repeat Variant"/>
    <property type="match status" value="1"/>
</dbReference>
<evidence type="ECO:0000256" key="1">
    <source>
        <dbReference type="SAM" id="MobiDB-lite"/>
    </source>
</evidence>
<dbReference type="AlphaFoldDB" id="A0AAN9HP65"/>
<feature type="compositionally biased region" description="Acidic residues" evidence="1">
    <location>
        <begin position="83"/>
        <end position="103"/>
    </location>
</feature>